<protein>
    <recommendedName>
        <fullName evidence="3">Carbohydrate kinase FGGY N-terminal domain-containing protein</fullName>
    </recommendedName>
</protein>
<gene>
    <name evidence="4" type="ORF">LCGC14_2515660</name>
</gene>
<dbReference type="Gene3D" id="3.30.420.40">
    <property type="match status" value="1"/>
</dbReference>
<dbReference type="InterPro" id="IPR050406">
    <property type="entry name" value="FGGY_Carb_Kinase"/>
</dbReference>
<comment type="caution">
    <text evidence="4">The sequence shown here is derived from an EMBL/GenBank/DDBJ whole genome shotgun (WGS) entry which is preliminary data.</text>
</comment>
<evidence type="ECO:0000256" key="2">
    <source>
        <dbReference type="ARBA" id="ARBA00022777"/>
    </source>
</evidence>
<sequence>MAVKYLIGIDLGTTLAKCVIYDESGNAAAQSQREMEITYPEAGQAEQDALSFYTITCELIKKCVSEAGIDVRNIAAIGIDSQMGGIMSVNRNFDPVTYYDTPLDSRSAEENRYMHDNFGDLIIEKSGSLSTYGNKILYWKKRTEWRDIHKFIQPSAFVAGKLAGLSGDEAYIDESFICFSGLCDLENSVWSDELCSKLEVDLKKLPKIVKSTEIIGELTSSASA</sequence>
<reference evidence="4" key="1">
    <citation type="journal article" date="2015" name="Nature">
        <title>Complex archaea that bridge the gap between prokaryotes and eukaryotes.</title>
        <authorList>
            <person name="Spang A."/>
            <person name="Saw J.H."/>
            <person name="Jorgensen S.L."/>
            <person name="Zaremba-Niedzwiedzka K."/>
            <person name="Martijn J."/>
            <person name="Lind A.E."/>
            <person name="van Eijk R."/>
            <person name="Schleper C."/>
            <person name="Guy L."/>
            <person name="Ettema T.J."/>
        </authorList>
    </citation>
    <scope>NUCLEOTIDE SEQUENCE</scope>
</reference>
<dbReference type="SUPFAM" id="SSF53067">
    <property type="entry name" value="Actin-like ATPase domain"/>
    <property type="match status" value="1"/>
</dbReference>
<dbReference type="CDD" id="cd00366">
    <property type="entry name" value="ASKHA_NBD_FGGY"/>
    <property type="match status" value="1"/>
</dbReference>
<dbReference type="GO" id="GO:0016301">
    <property type="term" value="F:kinase activity"/>
    <property type="evidence" value="ECO:0007669"/>
    <property type="project" value="UniProtKB-KW"/>
</dbReference>
<keyword evidence="1" id="KW-0808">Transferase</keyword>
<dbReference type="InterPro" id="IPR018484">
    <property type="entry name" value="FGGY_N"/>
</dbReference>
<evidence type="ECO:0000259" key="3">
    <source>
        <dbReference type="Pfam" id="PF00370"/>
    </source>
</evidence>
<keyword evidence="2" id="KW-0418">Kinase</keyword>
<feature type="non-terminal residue" evidence="4">
    <location>
        <position position="224"/>
    </location>
</feature>
<name>A0A0F9DR76_9ZZZZ</name>
<proteinExistence type="predicted"/>
<accession>A0A0F9DR76</accession>
<dbReference type="InterPro" id="IPR043129">
    <property type="entry name" value="ATPase_NBD"/>
</dbReference>
<dbReference type="GO" id="GO:0005975">
    <property type="term" value="P:carbohydrate metabolic process"/>
    <property type="evidence" value="ECO:0007669"/>
    <property type="project" value="InterPro"/>
</dbReference>
<dbReference type="PANTHER" id="PTHR43095">
    <property type="entry name" value="SUGAR KINASE"/>
    <property type="match status" value="1"/>
</dbReference>
<dbReference type="Pfam" id="PF00370">
    <property type="entry name" value="FGGY_N"/>
    <property type="match status" value="1"/>
</dbReference>
<dbReference type="AlphaFoldDB" id="A0A0F9DR76"/>
<organism evidence="4">
    <name type="scientific">marine sediment metagenome</name>
    <dbReference type="NCBI Taxonomy" id="412755"/>
    <lineage>
        <taxon>unclassified sequences</taxon>
        <taxon>metagenomes</taxon>
        <taxon>ecological metagenomes</taxon>
    </lineage>
</organism>
<feature type="domain" description="Carbohydrate kinase FGGY N-terminal" evidence="3">
    <location>
        <begin position="5"/>
        <end position="223"/>
    </location>
</feature>
<evidence type="ECO:0000313" key="4">
    <source>
        <dbReference type="EMBL" id="KKL14438.1"/>
    </source>
</evidence>
<evidence type="ECO:0000256" key="1">
    <source>
        <dbReference type="ARBA" id="ARBA00022679"/>
    </source>
</evidence>
<dbReference type="EMBL" id="LAZR01040457">
    <property type="protein sequence ID" value="KKL14438.1"/>
    <property type="molecule type" value="Genomic_DNA"/>
</dbReference>